<reference evidence="2 3" key="1">
    <citation type="submission" date="2010-12" db="EMBL/GenBank/DDBJ databases">
        <title>Complete sequence of Desulfurispirillum indicum S5.</title>
        <authorList>
            <consortium name="US DOE Joint Genome Institute"/>
            <person name="Lucas S."/>
            <person name="Copeland A."/>
            <person name="Lapidus A."/>
            <person name="Cheng J.-F."/>
            <person name="Goodwin L."/>
            <person name="Pitluck S."/>
            <person name="Chertkov O."/>
            <person name="Held B."/>
            <person name="Detter J.C."/>
            <person name="Han C."/>
            <person name="Tapia R."/>
            <person name="Land M."/>
            <person name="Hauser L."/>
            <person name="Kyrpides N."/>
            <person name="Ivanova N."/>
            <person name="Mikhailova N."/>
            <person name="Haggblom M."/>
            <person name="Rauschenbach I."/>
            <person name="Bini E."/>
            <person name="Woyke T."/>
        </authorList>
    </citation>
    <scope>NUCLEOTIDE SEQUENCE [LARGE SCALE GENOMIC DNA]</scope>
    <source>
        <strain evidence="3">ATCC BAA-1389 / DSM 22839 / S5</strain>
    </source>
</reference>
<accession>E6W3Q8</accession>
<dbReference type="Proteomes" id="UP000002572">
    <property type="component" value="Chromosome"/>
</dbReference>
<dbReference type="OrthoDB" id="6117719at2"/>
<feature type="signal peptide" evidence="1">
    <location>
        <begin position="1"/>
        <end position="22"/>
    </location>
</feature>
<keyword evidence="1" id="KW-0732">Signal</keyword>
<name>E6W3Q8_DESIS</name>
<dbReference type="AlphaFoldDB" id="E6W3Q8"/>
<dbReference type="KEGG" id="din:Selin_2219"/>
<gene>
    <name evidence="2" type="ordered locus">Selin_2219</name>
</gene>
<sequence length="152" mass="16801">MKRVIVSTLAALVFLLPATASANNAIGTDVVRIFDRNQDDGMMNIIFQHALTRTSAIKASFASGEDLTVLELTYKAYNQRYQNGTYYELGGMYVDGDDDTEIGFSAAVGYETSIARNIILGGAVQMVMIEEEIFGYAESPIFFPRLHVMFAF</sequence>
<dbReference type="STRING" id="653733.Selin_2219"/>
<evidence type="ECO:0000313" key="3">
    <source>
        <dbReference type="Proteomes" id="UP000002572"/>
    </source>
</evidence>
<dbReference type="EMBL" id="CP002432">
    <property type="protein sequence ID" value="ADU66939.1"/>
    <property type="molecule type" value="Genomic_DNA"/>
</dbReference>
<proteinExistence type="predicted"/>
<feature type="chain" id="PRO_5003214226" evidence="1">
    <location>
        <begin position="23"/>
        <end position="152"/>
    </location>
</feature>
<dbReference type="eggNOG" id="ENOG50345RD">
    <property type="taxonomic scope" value="Bacteria"/>
</dbReference>
<dbReference type="HOGENOM" id="CLU_1747074_0_0_0"/>
<evidence type="ECO:0000313" key="2">
    <source>
        <dbReference type="EMBL" id="ADU66939.1"/>
    </source>
</evidence>
<organism evidence="2 3">
    <name type="scientific">Desulfurispirillum indicum (strain ATCC BAA-1389 / DSM 22839 / S5)</name>
    <dbReference type="NCBI Taxonomy" id="653733"/>
    <lineage>
        <taxon>Bacteria</taxon>
        <taxon>Pseudomonadati</taxon>
        <taxon>Chrysiogenota</taxon>
        <taxon>Chrysiogenia</taxon>
        <taxon>Chrysiogenales</taxon>
        <taxon>Chrysiogenaceae</taxon>
        <taxon>Desulfurispirillum</taxon>
    </lineage>
</organism>
<protein>
    <submittedName>
        <fullName evidence="2">Uncharacterized protein</fullName>
    </submittedName>
</protein>
<keyword evidence="3" id="KW-1185">Reference proteome</keyword>
<dbReference type="InParanoid" id="E6W3Q8"/>
<evidence type="ECO:0000256" key="1">
    <source>
        <dbReference type="SAM" id="SignalP"/>
    </source>
</evidence>
<dbReference type="RefSeq" id="WP_013506815.1">
    <property type="nucleotide sequence ID" value="NC_014836.1"/>
</dbReference>